<evidence type="ECO:0000313" key="1">
    <source>
        <dbReference type="EMBL" id="EWM21811.1"/>
    </source>
</evidence>
<dbReference type="GO" id="GO:0005759">
    <property type="term" value="C:mitochondrial matrix"/>
    <property type="evidence" value="ECO:0007669"/>
    <property type="project" value="TreeGrafter"/>
</dbReference>
<dbReference type="InterPro" id="IPR037151">
    <property type="entry name" value="AlkB-like_sf"/>
</dbReference>
<dbReference type="Gene3D" id="2.60.120.590">
    <property type="entry name" value="Alpha-ketoglutarate-dependent dioxygenase AlkB-like"/>
    <property type="match status" value="1"/>
</dbReference>
<reference evidence="1 2" key="1">
    <citation type="journal article" date="2014" name="Mol. Plant">
        <title>Chromosome Scale Genome Assembly and Transcriptome Profiling of Nannochloropsis gaditana in Nitrogen Depletion.</title>
        <authorList>
            <person name="Corteggiani Carpinelli E."/>
            <person name="Telatin A."/>
            <person name="Vitulo N."/>
            <person name="Forcato C."/>
            <person name="D'Angelo M."/>
            <person name="Schiavon R."/>
            <person name="Vezzi A."/>
            <person name="Giacometti G.M."/>
            <person name="Morosinotto T."/>
            <person name="Valle G."/>
        </authorList>
    </citation>
    <scope>NUCLEOTIDE SEQUENCE [LARGE SCALE GENOMIC DNA]</scope>
    <source>
        <strain evidence="1 2">B-31</strain>
    </source>
</reference>
<protein>
    <submittedName>
        <fullName evidence="1">Uncharacterized protein</fullName>
    </submittedName>
</protein>
<dbReference type="EMBL" id="AZIL01002360">
    <property type="protein sequence ID" value="EWM21811.1"/>
    <property type="molecule type" value="Genomic_DNA"/>
</dbReference>
<dbReference type="Proteomes" id="UP000019335">
    <property type="component" value="Unassembled WGS sequence"/>
</dbReference>
<proteinExistence type="predicted"/>
<dbReference type="AlphaFoldDB" id="W7TN32"/>
<name>W7TN32_9STRA</name>
<evidence type="ECO:0000313" key="2">
    <source>
        <dbReference type="Proteomes" id="UP000019335"/>
    </source>
</evidence>
<dbReference type="InterPro" id="IPR032870">
    <property type="entry name" value="ALKBH7-like"/>
</dbReference>
<dbReference type="GO" id="GO:0006631">
    <property type="term" value="P:fatty acid metabolic process"/>
    <property type="evidence" value="ECO:0007669"/>
    <property type="project" value="TreeGrafter"/>
</dbReference>
<accession>W7TN32</accession>
<sequence length="386" mass="43019">MASKVSLAAAKVASNKAALQRVTSDLIASPIAYFARTSHFDPSARVHAGLRFQSTYAKASTNLTAPKMTTSWLSALFGGGNSKSKAHRPFGRHEEAHLRLATRKTNKILKANPGARVEPKFLSEEDAQMLVEEAMDIINIYGMSHVSEEQRDVLANQLKHFPLPKEDLRALVNMQRVTGRFEDEAQKLAPWGYGDDFQVDQVPPALRKVLESIQDSPHFCVGKPRDITINRREKSFYRLDPHIDPAKDGGNVFILSLLSGTVMTLTPTSRTMHPDQHKAMDTRKVAEVSWLPGKDIDVDLPVLSLLHLSGDARYTWCHGIRPGVTQSQISDFNLGGVMSDEMEGVDQEAVRTLEGLPLWDWWGSMKNLRRRGPERVSIICAFADPE</sequence>
<gene>
    <name evidence="1" type="ORF">Naga_100399g5</name>
</gene>
<keyword evidence="2" id="KW-1185">Reference proteome</keyword>
<dbReference type="PANTHER" id="PTHR21052:SF0">
    <property type="entry name" value="ALPHA-KETOGLUTARATE-DEPENDENT DIOXYGENASE ALKB HOMOLOG 7, MITOCHONDRIAL"/>
    <property type="match status" value="1"/>
</dbReference>
<organism evidence="1 2">
    <name type="scientific">Nannochloropsis gaditana</name>
    <dbReference type="NCBI Taxonomy" id="72520"/>
    <lineage>
        <taxon>Eukaryota</taxon>
        <taxon>Sar</taxon>
        <taxon>Stramenopiles</taxon>
        <taxon>Ochrophyta</taxon>
        <taxon>Eustigmatophyceae</taxon>
        <taxon>Eustigmatales</taxon>
        <taxon>Monodopsidaceae</taxon>
        <taxon>Nannochloropsis</taxon>
    </lineage>
</organism>
<dbReference type="PANTHER" id="PTHR21052">
    <property type="entry name" value="SPERMATOGENESIS ASSOCIATED 11-RELATED"/>
    <property type="match status" value="1"/>
</dbReference>
<dbReference type="GO" id="GO:0006974">
    <property type="term" value="P:DNA damage response"/>
    <property type="evidence" value="ECO:0007669"/>
    <property type="project" value="InterPro"/>
</dbReference>
<dbReference type="SUPFAM" id="SSF51197">
    <property type="entry name" value="Clavaminate synthase-like"/>
    <property type="match status" value="1"/>
</dbReference>
<comment type="caution">
    <text evidence="1">The sequence shown here is derived from an EMBL/GenBank/DDBJ whole genome shotgun (WGS) entry which is preliminary data.</text>
</comment>
<dbReference type="OrthoDB" id="412814at2759"/>